<dbReference type="AlphaFoldDB" id="A0A940X8H0"/>
<accession>A0A940X8H0</accession>
<evidence type="ECO:0000256" key="2">
    <source>
        <dbReference type="ARBA" id="ARBA00003921"/>
    </source>
</evidence>
<reference evidence="22" key="1">
    <citation type="journal article" date="2016" name="Int. J. Syst. Evol. Microbiol.">
        <title>Pseudoxanthomonas helianthi sp. nov., isolated from roots of Jerusalem artichoke (Helianthus tuberosus).</title>
        <authorList>
            <person name="Kittiwongwattana C."/>
            <person name="Thawai C."/>
        </authorList>
    </citation>
    <scope>NUCLEOTIDE SEQUENCE</scope>
    <source>
        <strain evidence="22">110414</strain>
    </source>
</reference>
<keyword evidence="23" id="KW-1185">Reference proteome</keyword>
<dbReference type="GO" id="GO:0005829">
    <property type="term" value="C:cytosol"/>
    <property type="evidence" value="ECO:0007669"/>
    <property type="project" value="TreeGrafter"/>
</dbReference>
<evidence type="ECO:0000256" key="15">
    <source>
        <dbReference type="ARBA" id="ARBA00023002"/>
    </source>
</evidence>
<evidence type="ECO:0000256" key="5">
    <source>
        <dbReference type="ARBA" id="ARBA00010485"/>
    </source>
</evidence>
<keyword evidence="9 20" id="KW-0132">Cell division</keyword>
<evidence type="ECO:0000256" key="13">
    <source>
        <dbReference type="ARBA" id="ARBA00022960"/>
    </source>
</evidence>
<evidence type="ECO:0000256" key="12">
    <source>
        <dbReference type="ARBA" id="ARBA00022857"/>
    </source>
</evidence>
<evidence type="ECO:0000256" key="17">
    <source>
        <dbReference type="ARBA" id="ARBA00023316"/>
    </source>
</evidence>
<comment type="pathway">
    <text evidence="4 20">Cell wall biogenesis; peptidoglycan biosynthesis.</text>
</comment>
<comment type="cofactor">
    <cofactor evidence="1 20">
        <name>FAD</name>
        <dbReference type="ChEBI" id="CHEBI:57692"/>
    </cofactor>
</comment>
<dbReference type="InterPro" id="IPR016167">
    <property type="entry name" value="FAD-bd_PCMH_sub1"/>
</dbReference>
<evidence type="ECO:0000259" key="21">
    <source>
        <dbReference type="PROSITE" id="PS51387"/>
    </source>
</evidence>
<evidence type="ECO:0000256" key="7">
    <source>
        <dbReference type="ARBA" id="ARBA00015188"/>
    </source>
</evidence>
<organism evidence="22 23">
    <name type="scientific">Pseudoxanthomonas helianthi</name>
    <dbReference type="NCBI Taxonomy" id="1453541"/>
    <lineage>
        <taxon>Bacteria</taxon>
        <taxon>Pseudomonadati</taxon>
        <taxon>Pseudomonadota</taxon>
        <taxon>Gammaproteobacteria</taxon>
        <taxon>Lysobacterales</taxon>
        <taxon>Lysobacteraceae</taxon>
        <taxon>Pseudoxanthomonas</taxon>
    </lineage>
</organism>
<evidence type="ECO:0000256" key="20">
    <source>
        <dbReference type="HAMAP-Rule" id="MF_00037"/>
    </source>
</evidence>
<dbReference type="NCBIfam" id="TIGR00179">
    <property type="entry name" value="murB"/>
    <property type="match status" value="1"/>
</dbReference>
<dbReference type="InterPro" id="IPR036318">
    <property type="entry name" value="FAD-bd_PCMH-like_sf"/>
</dbReference>
<keyword evidence="10 20" id="KW-0285">Flavoprotein</keyword>
<reference evidence="22" key="2">
    <citation type="submission" date="2021-03" db="EMBL/GenBank/DDBJ databases">
        <authorList>
            <person name="Cao W."/>
        </authorList>
    </citation>
    <scope>NUCLEOTIDE SEQUENCE</scope>
    <source>
        <strain evidence="22">110414</strain>
    </source>
</reference>
<dbReference type="InterPro" id="IPR016169">
    <property type="entry name" value="FAD-bd_PCMH_sub2"/>
</dbReference>
<sequence length="350" mass="37025">MTRMPGDAFRIAENAPLRSRNTFGVEANAPWLVEIAEARALPQVFALPQLQAAPPLLLGGGSNLLFAGDAPGAVLSLQADGVRIIEDDGTTAIVHAEAGKTWHDFVLWSLGQGLCGLENLALIPGTVGAAPIQNIGAYGTEVGEFVRRVHAWDRAEGAFVALDAAACAFGYRDSVFKQEPDRRFVVAVEFALPRQRAPKIEYAGLPEELAAMGVVAPTPRDVAEAVIRVRTRKLPDPALLGNAGSFFKNPIIPAAQAEALLATHAGMPVFRGDSVATRKLSAGWLIDQCGWKGFRDGDAGVSAAHALVLVNHGRATGAQLLALARRIAASVQERFGVAIEPEPKLIGASW</sequence>
<feature type="active site" description="Proton donor" evidence="20">
    <location>
        <position position="245"/>
    </location>
</feature>
<evidence type="ECO:0000256" key="16">
    <source>
        <dbReference type="ARBA" id="ARBA00023306"/>
    </source>
</evidence>
<dbReference type="HAMAP" id="MF_00037">
    <property type="entry name" value="MurB"/>
    <property type="match status" value="1"/>
</dbReference>
<dbReference type="InterPro" id="IPR016166">
    <property type="entry name" value="FAD-bd_PCMH"/>
</dbReference>
<protein>
    <recommendedName>
        <fullName evidence="7 20">UDP-N-acetylenolpyruvoylglucosamine reductase</fullName>
        <ecNumber evidence="6 20">1.3.1.98</ecNumber>
    </recommendedName>
    <alternativeName>
        <fullName evidence="18 20">UDP-N-acetylmuramate dehydrogenase</fullName>
    </alternativeName>
</protein>
<evidence type="ECO:0000313" key="22">
    <source>
        <dbReference type="EMBL" id="MBP3985639.1"/>
    </source>
</evidence>
<dbReference type="Gene3D" id="3.90.78.10">
    <property type="entry name" value="UDP-N-acetylenolpyruvoylglucosamine reductase, C-terminal domain"/>
    <property type="match status" value="1"/>
</dbReference>
<dbReference type="InterPro" id="IPR036635">
    <property type="entry name" value="MurB_C_sf"/>
</dbReference>
<dbReference type="SUPFAM" id="SSF56194">
    <property type="entry name" value="Uridine diphospho-N-Acetylenolpyruvylglucosamine reductase, MurB, C-terminal domain"/>
    <property type="match status" value="1"/>
</dbReference>
<evidence type="ECO:0000256" key="3">
    <source>
        <dbReference type="ARBA" id="ARBA00004496"/>
    </source>
</evidence>
<comment type="subcellular location">
    <subcellularLocation>
        <location evidence="3 20">Cytoplasm</location>
    </subcellularLocation>
</comment>
<evidence type="ECO:0000256" key="1">
    <source>
        <dbReference type="ARBA" id="ARBA00001974"/>
    </source>
</evidence>
<evidence type="ECO:0000256" key="18">
    <source>
        <dbReference type="ARBA" id="ARBA00031026"/>
    </source>
</evidence>
<dbReference type="GO" id="GO:0009252">
    <property type="term" value="P:peptidoglycan biosynthetic process"/>
    <property type="evidence" value="ECO:0007669"/>
    <property type="project" value="UniProtKB-UniRule"/>
</dbReference>
<evidence type="ECO:0000256" key="11">
    <source>
        <dbReference type="ARBA" id="ARBA00022827"/>
    </source>
</evidence>
<dbReference type="NCBIfam" id="NF000755">
    <property type="entry name" value="PRK00046.1"/>
    <property type="match status" value="1"/>
</dbReference>
<evidence type="ECO:0000256" key="10">
    <source>
        <dbReference type="ARBA" id="ARBA00022630"/>
    </source>
</evidence>
<dbReference type="InterPro" id="IPR011601">
    <property type="entry name" value="MurB_C"/>
</dbReference>
<name>A0A940X8H0_9GAMM</name>
<feature type="domain" description="FAD-binding PCMH-type" evidence="21">
    <location>
        <begin position="24"/>
        <end position="195"/>
    </location>
</feature>
<gene>
    <name evidence="20 22" type="primary">murB</name>
    <name evidence="22" type="ORF">J5837_14600</name>
</gene>
<keyword evidence="13 20" id="KW-0133">Cell shape</keyword>
<keyword evidence="8 20" id="KW-0963">Cytoplasm</keyword>
<dbReference type="InterPro" id="IPR006094">
    <property type="entry name" value="Oxid_FAD_bind_N"/>
</dbReference>
<dbReference type="NCBIfam" id="NF010478">
    <property type="entry name" value="PRK13903.1"/>
    <property type="match status" value="1"/>
</dbReference>
<evidence type="ECO:0000256" key="9">
    <source>
        <dbReference type="ARBA" id="ARBA00022618"/>
    </source>
</evidence>
<dbReference type="InterPro" id="IPR003170">
    <property type="entry name" value="MurB"/>
</dbReference>
<dbReference type="Pfam" id="PF01565">
    <property type="entry name" value="FAD_binding_4"/>
    <property type="match status" value="1"/>
</dbReference>
<dbReference type="GO" id="GO:0051301">
    <property type="term" value="P:cell division"/>
    <property type="evidence" value="ECO:0007669"/>
    <property type="project" value="UniProtKB-KW"/>
</dbReference>
<comment type="caution">
    <text evidence="22">The sequence shown here is derived from an EMBL/GenBank/DDBJ whole genome shotgun (WGS) entry which is preliminary data.</text>
</comment>
<evidence type="ECO:0000256" key="4">
    <source>
        <dbReference type="ARBA" id="ARBA00004752"/>
    </source>
</evidence>
<dbReference type="GO" id="GO:0008360">
    <property type="term" value="P:regulation of cell shape"/>
    <property type="evidence" value="ECO:0007669"/>
    <property type="project" value="UniProtKB-KW"/>
</dbReference>
<feature type="active site" evidence="20">
    <location>
        <position position="172"/>
    </location>
</feature>
<dbReference type="GO" id="GO:0008762">
    <property type="term" value="F:UDP-N-acetylmuramate dehydrogenase activity"/>
    <property type="evidence" value="ECO:0007669"/>
    <property type="project" value="UniProtKB-UniRule"/>
</dbReference>
<dbReference type="EC" id="1.3.1.98" evidence="6 20"/>
<proteinExistence type="inferred from homology"/>
<dbReference type="Gene3D" id="3.30.43.10">
    <property type="entry name" value="Uridine Diphospho-n-acetylenolpyruvylglucosamine Reductase, domain 2"/>
    <property type="match status" value="1"/>
</dbReference>
<comment type="function">
    <text evidence="2 20">Cell wall formation.</text>
</comment>
<evidence type="ECO:0000256" key="19">
    <source>
        <dbReference type="ARBA" id="ARBA00048914"/>
    </source>
</evidence>
<dbReference type="PANTHER" id="PTHR21071:SF4">
    <property type="entry name" value="UDP-N-ACETYLENOLPYRUVOYLGLUCOSAMINE REDUCTASE"/>
    <property type="match status" value="1"/>
</dbReference>
<evidence type="ECO:0000256" key="14">
    <source>
        <dbReference type="ARBA" id="ARBA00022984"/>
    </source>
</evidence>
<keyword evidence="16 20" id="KW-0131">Cell cycle</keyword>
<evidence type="ECO:0000313" key="23">
    <source>
        <dbReference type="Proteomes" id="UP000673447"/>
    </source>
</evidence>
<keyword evidence="17 20" id="KW-0961">Cell wall biogenesis/degradation</keyword>
<keyword evidence="14 20" id="KW-0573">Peptidoglycan synthesis</keyword>
<evidence type="ECO:0000256" key="6">
    <source>
        <dbReference type="ARBA" id="ARBA00012518"/>
    </source>
</evidence>
<dbReference type="Pfam" id="PF02873">
    <property type="entry name" value="MurB_C"/>
    <property type="match status" value="1"/>
</dbReference>
<dbReference type="SUPFAM" id="SSF56176">
    <property type="entry name" value="FAD-binding/transporter-associated domain-like"/>
    <property type="match status" value="1"/>
</dbReference>
<keyword evidence="12 20" id="KW-0521">NADP</keyword>
<dbReference type="PANTHER" id="PTHR21071">
    <property type="entry name" value="UDP-N-ACETYLENOLPYRUVOYLGLUCOSAMINE REDUCTASE"/>
    <property type="match status" value="1"/>
</dbReference>
<dbReference type="Gene3D" id="3.30.465.10">
    <property type="match status" value="1"/>
</dbReference>
<dbReference type="GO" id="GO:0071555">
    <property type="term" value="P:cell wall organization"/>
    <property type="evidence" value="ECO:0007669"/>
    <property type="project" value="UniProtKB-KW"/>
</dbReference>
<dbReference type="Proteomes" id="UP000673447">
    <property type="component" value="Unassembled WGS sequence"/>
</dbReference>
<comment type="similarity">
    <text evidence="5 20">Belongs to the MurB family.</text>
</comment>
<feature type="active site" evidence="20">
    <location>
        <position position="342"/>
    </location>
</feature>
<comment type="catalytic activity">
    <reaction evidence="19 20">
        <text>UDP-N-acetyl-alpha-D-muramate + NADP(+) = UDP-N-acetyl-3-O-(1-carboxyvinyl)-alpha-D-glucosamine + NADPH + H(+)</text>
        <dbReference type="Rhea" id="RHEA:12248"/>
        <dbReference type="ChEBI" id="CHEBI:15378"/>
        <dbReference type="ChEBI" id="CHEBI:57783"/>
        <dbReference type="ChEBI" id="CHEBI:58349"/>
        <dbReference type="ChEBI" id="CHEBI:68483"/>
        <dbReference type="ChEBI" id="CHEBI:70757"/>
        <dbReference type="EC" id="1.3.1.98"/>
    </reaction>
</comment>
<dbReference type="PROSITE" id="PS51387">
    <property type="entry name" value="FAD_PCMH"/>
    <property type="match status" value="1"/>
</dbReference>
<dbReference type="GO" id="GO:0071949">
    <property type="term" value="F:FAD binding"/>
    <property type="evidence" value="ECO:0007669"/>
    <property type="project" value="InterPro"/>
</dbReference>
<keyword evidence="15 20" id="KW-0560">Oxidoreductase</keyword>
<dbReference type="EMBL" id="JAGKTC010000003">
    <property type="protein sequence ID" value="MBP3985639.1"/>
    <property type="molecule type" value="Genomic_DNA"/>
</dbReference>
<evidence type="ECO:0000256" key="8">
    <source>
        <dbReference type="ARBA" id="ARBA00022490"/>
    </source>
</evidence>
<keyword evidence="11 20" id="KW-0274">FAD</keyword>